<sequence>NNITTLLPTETTYKSVYEEYLTSLEVDILIGLKTLKFPILANKPVK</sequence>
<dbReference type="Proteomes" id="UP000789508">
    <property type="component" value="Unassembled WGS sequence"/>
</dbReference>
<feature type="non-terminal residue" evidence="1">
    <location>
        <position position="46"/>
    </location>
</feature>
<protein>
    <submittedName>
        <fullName evidence="1">4830_t:CDS:1</fullName>
    </submittedName>
</protein>
<dbReference type="EMBL" id="CAJVPS010057103">
    <property type="protein sequence ID" value="CAG8778249.1"/>
    <property type="molecule type" value="Genomic_DNA"/>
</dbReference>
<dbReference type="AlphaFoldDB" id="A0A9N9JIV4"/>
<reference evidence="1" key="1">
    <citation type="submission" date="2021-06" db="EMBL/GenBank/DDBJ databases">
        <authorList>
            <person name="Kallberg Y."/>
            <person name="Tangrot J."/>
            <person name="Rosling A."/>
        </authorList>
    </citation>
    <scope>NUCLEOTIDE SEQUENCE</scope>
    <source>
        <strain evidence="1">FL130A</strain>
    </source>
</reference>
<accession>A0A9N9JIV4</accession>
<name>A0A9N9JIV4_9GLOM</name>
<evidence type="ECO:0000313" key="2">
    <source>
        <dbReference type="Proteomes" id="UP000789508"/>
    </source>
</evidence>
<proteinExistence type="predicted"/>
<keyword evidence="2" id="KW-1185">Reference proteome</keyword>
<evidence type="ECO:0000313" key="1">
    <source>
        <dbReference type="EMBL" id="CAG8778249.1"/>
    </source>
</evidence>
<gene>
    <name evidence="1" type="ORF">ALEPTO_LOCUS14524</name>
</gene>
<comment type="caution">
    <text evidence="1">The sequence shown here is derived from an EMBL/GenBank/DDBJ whole genome shotgun (WGS) entry which is preliminary data.</text>
</comment>
<organism evidence="1 2">
    <name type="scientific">Ambispora leptoticha</name>
    <dbReference type="NCBI Taxonomy" id="144679"/>
    <lineage>
        <taxon>Eukaryota</taxon>
        <taxon>Fungi</taxon>
        <taxon>Fungi incertae sedis</taxon>
        <taxon>Mucoromycota</taxon>
        <taxon>Glomeromycotina</taxon>
        <taxon>Glomeromycetes</taxon>
        <taxon>Archaeosporales</taxon>
        <taxon>Ambisporaceae</taxon>
        <taxon>Ambispora</taxon>
    </lineage>
</organism>
<feature type="non-terminal residue" evidence="1">
    <location>
        <position position="1"/>
    </location>
</feature>